<organism evidence="1 2">
    <name type="scientific">Haloplasma contractile SSD-17B</name>
    <dbReference type="NCBI Taxonomy" id="1033810"/>
    <lineage>
        <taxon>Bacteria</taxon>
        <taxon>Bacillati</taxon>
        <taxon>Mycoplasmatota</taxon>
        <taxon>Mollicutes</taxon>
        <taxon>Haloplasmatales</taxon>
        <taxon>Haloplasmataceae</taxon>
        <taxon>Haloplasma</taxon>
    </lineage>
</organism>
<reference evidence="1 2" key="2">
    <citation type="journal article" date="2013" name="PLoS ONE">
        <title>INDIGO - INtegrated Data Warehouse of MIcrobial GenOmes with Examples from the Red Sea Extremophiles.</title>
        <authorList>
            <person name="Alam I."/>
            <person name="Antunes A."/>
            <person name="Kamau A.A."/>
            <person name="Ba Alawi W."/>
            <person name="Kalkatawi M."/>
            <person name="Stingl U."/>
            <person name="Bajic V.B."/>
        </authorList>
    </citation>
    <scope>NUCLEOTIDE SEQUENCE [LARGE SCALE GENOMIC DNA]</scope>
    <source>
        <strain evidence="1 2">SSD-17B</strain>
    </source>
</reference>
<proteinExistence type="predicted"/>
<dbReference type="EMBL" id="AFNU02000006">
    <property type="protein sequence ID" value="ERJ12015.1"/>
    <property type="molecule type" value="Genomic_DNA"/>
</dbReference>
<dbReference type="GO" id="GO:0046027">
    <property type="term" value="F:phospholipid:diacylglycerol acyltransferase activity"/>
    <property type="evidence" value="ECO:0007669"/>
    <property type="project" value="UniProtKB-EC"/>
</dbReference>
<accession>U2FGP3</accession>
<dbReference type="AlphaFoldDB" id="U2FGP3"/>
<dbReference type="eggNOG" id="COG3153">
    <property type="taxonomic scope" value="Bacteria"/>
</dbReference>
<dbReference type="SUPFAM" id="SSF55729">
    <property type="entry name" value="Acyl-CoA N-acyltransferases (Nat)"/>
    <property type="match status" value="1"/>
</dbReference>
<comment type="caution">
    <text evidence="1">The sequence shown here is derived from an EMBL/GenBank/DDBJ whole genome shotgun (WGS) entry which is preliminary data.</text>
</comment>
<dbReference type="InterPro" id="IPR016181">
    <property type="entry name" value="Acyl_CoA_acyltransferase"/>
</dbReference>
<keyword evidence="1" id="KW-0012">Acyltransferase</keyword>
<dbReference type="EC" id="2.3.1.158" evidence="1"/>
<dbReference type="CDD" id="cd04301">
    <property type="entry name" value="NAT_SF"/>
    <property type="match status" value="1"/>
</dbReference>
<dbReference type="Proteomes" id="UP000005707">
    <property type="component" value="Unassembled WGS sequence"/>
</dbReference>
<sequence>MHPNYQKQGIGTRLIEEGHKRLKTRNIQCSLLLGHPSYYPRFGYNTHMFSESKIKIKQEDISSVVSDSIKERKPETGDIKALQKLWEITFKDTDMTIQPGNNLTDWVSCGKGMTTSVLELDNEVVGYIRYLTNQPQSIQSLLSDGSPNRFSSIVSFMNQKITPDRKDLILPLDPNSNFVEQLITIPYEKEENVWPAAMLKILNIDNIDFIGYIESVLNGERNPGMITWPIEFDVC</sequence>
<evidence type="ECO:0000313" key="2">
    <source>
        <dbReference type="Proteomes" id="UP000005707"/>
    </source>
</evidence>
<reference evidence="1 2" key="1">
    <citation type="journal article" date="2011" name="J. Bacteriol.">
        <title>Genome sequence of Haloplasma contractile, an unusual contractile bacterium from a deep-sea anoxic brine lake.</title>
        <authorList>
            <person name="Antunes A."/>
            <person name="Alam I."/>
            <person name="El Dorry H."/>
            <person name="Siam R."/>
            <person name="Robertson A."/>
            <person name="Bajic V.B."/>
            <person name="Stingl U."/>
        </authorList>
    </citation>
    <scope>NUCLEOTIDE SEQUENCE [LARGE SCALE GENOMIC DNA]</scope>
    <source>
        <strain evidence="1 2">SSD-17B</strain>
    </source>
</reference>
<name>U2FGP3_9MOLU</name>
<dbReference type="InParanoid" id="U2FGP3"/>
<keyword evidence="1" id="KW-0808">Transferase</keyword>
<dbReference type="Gene3D" id="3.40.630.30">
    <property type="match status" value="1"/>
</dbReference>
<keyword evidence="2" id="KW-1185">Reference proteome</keyword>
<evidence type="ECO:0000313" key="1">
    <source>
        <dbReference type="EMBL" id="ERJ12015.1"/>
    </source>
</evidence>
<dbReference type="STRING" id="1033810.HLPCO_001929"/>
<gene>
    <name evidence="1" type="ORF">HLPCO_001929</name>
</gene>
<protein>
    <submittedName>
        <fullName evidence="1">Acetyltransferase ral function prediction only protein</fullName>
        <ecNumber evidence="1">2.3.1.158</ecNumber>
    </submittedName>
</protein>